<dbReference type="Proteomes" id="UP000184420">
    <property type="component" value="Unassembled WGS sequence"/>
</dbReference>
<organism evidence="5 6">
    <name type="scientific">Chitinophaga jiangningensis</name>
    <dbReference type="NCBI Taxonomy" id="1419482"/>
    <lineage>
        <taxon>Bacteria</taxon>
        <taxon>Pseudomonadati</taxon>
        <taxon>Bacteroidota</taxon>
        <taxon>Chitinophagia</taxon>
        <taxon>Chitinophagales</taxon>
        <taxon>Chitinophagaceae</taxon>
        <taxon>Chitinophaga</taxon>
    </lineage>
</organism>
<proteinExistence type="predicted"/>
<dbReference type="InterPro" id="IPR018062">
    <property type="entry name" value="HTH_AraC-typ_CS"/>
</dbReference>
<dbReference type="PANTHER" id="PTHR47893:SF1">
    <property type="entry name" value="REGULATORY PROTEIN PCHR"/>
    <property type="match status" value="1"/>
</dbReference>
<accession>A0A1M6YJR7</accession>
<evidence type="ECO:0000259" key="4">
    <source>
        <dbReference type="PROSITE" id="PS01124"/>
    </source>
</evidence>
<dbReference type="InterPro" id="IPR020449">
    <property type="entry name" value="Tscrpt_reg_AraC-type_HTH"/>
</dbReference>
<keyword evidence="3" id="KW-0804">Transcription</keyword>
<evidence type="ECO:0000256" key="1">
    <source>
        <dbReference type="ARBA" id="ARBA00023015"/>
    </source>
</evidence>
<dbReference type="EMBL" id="FRBL01000002">
    <property type="protein sequence ID" value="SHL18360.1"/>
    <property type="molecule type" value="Genomic_DNA"/>
</dbReference>
<dbReference type="PANTHER" id="PTHR47893">
    <property type="entry name" value="REGULATORY PROTEIN PCHR"/>
    <property type="match status" value="1"/>
</dbReference>
<dbReference type="GO" id="GO:0003700">
    <property type="term" value="F:DNA-binding transcription factor activity"/>
    <property type="evidence" value="ECO:0007669"/>
    <property type="project" value="InterPro"/>
</dbReference>
<gene>
    <name evidence="5" type="ORF">SAMN05444266_102346</name>
</gene>
<dbReference type="InterPro" id="IPR009057">
    <property type="entry name" value="Homeodomain-like_sf"/>
</dbReference>
<sequence length="331" mass="36894">MAVVIKNDASDILLQDEMPFDVTKLSSPTILEDVKNLSFDFGNATFNSLYFDGYHLGHGTAQIYENLHISHSKGPGQLVDMLFLQRGRFNTGLEGVTDNLRFSTLEHNLLYTPTGDETASVEKQDGLNMFMISFTAERFLSLAEHNGDILGKMADEVAGNRAAILEKDQNPHITPRMNAIIEEITNCNFQGGLKKLFLQSKTLELLALQCSQVIEGMSHKSNKPLSASDRERLDYARSVLLANMQQPPTLAQLARMAGINEFKLKNGFKQLYNTTVFGYLSDYRLELAKDMILDGAKSLTDIADEAGYSSLPHFSTAFRKKFGVSPSRIKH</sequence>
<dbReference type="Gene3D" id="1.10.10.60">
    <property type="entry name" value="Homeodomain-like"/>
    <property type="match status" value="1"/>
</dbReference>
<protein>
    <submittedName>
        <fullName evidence="5">Transcriptional regulator, AraC family</fullName>
    </submittedName>
</protein>
<dbReference type="PROSITE" id="PS00041">
    <property type="entry name" value="HTH_ARAC_FAMILY_1"/>
    <property type="match status" value="1"/>
</dbReference>
<dbReference type="OrthoDB" id="799767at2"/>
<dbReference type="PRINTS" id="PR00032">
    <property type="entry name" value="HTHARAC"/>
</dbReference>
<dbReference type="SMART" id="SM00342">
    <property type="entry name" value="HTH_ARAC"/>
    <property type="match status" value="1"/>
</dbReference>
<dbReference type="STRING" id="1419482.SAMN05444266_102346"/>
<dbReference type="GO" id="GO:0043565">
    <property type="term" value="F:sequence-specific DNA binding"/>
    <property type="evidence" value="ECO:0007669"/>
    <property type="project" value="InterPro"/>
</dbReference>
<keyword evidence="6" id="KW-1185">Reference proteome</keyword>
<feature type="domain" description="HTH araC/xylS-type" evidence="4">
    <location>
        <begin position="234"/>
        <end position="331"/>
    </location>
</feature>
<dbReference type="SUPFAM" id="SSF46689">
    <property type="entry name" value="Homeodomain-like"/>
    <property type="match status" value="2"/>
</dbReference>
<dbReference type="RefSeq" id="WP_073079091.1">
    <property type="nucleotide sequence ID" value="NZ_FRBL01000002.1"/>
</dbReference>
<dbReference type="InterPro" id="IPR018060">
    <property type="entry name" value="HTH_AraC"/>
</dbReference>
<evidence type="ECO:0000256" key="3">
    <source>
        <dbReference type="ARBA" id="ARBA00023163"/>
    </source>
</evidence>
<name>A0A1M6YJR7_9BACT</name>
<keyword evidence="1" id="KW-0805">Transcription regulation</keyword>
<dbReference type="AlphaFoldDB" id="A0A1M6YJR7"/>
<reference evidence="5 6" key="1">
    <citation type="submission" date="2016-11" db="EMBL/GenBank/DDBJ databases">
        <authorList>
            <person name="Jaros S."/>
            <person name="Januszkiewicz K."/>
            <person name="Wedrychowicz H."/>
        </authorList>
    </citation>
    <scope>NUCLEOTIDE SEQUENCE [LARGE SCALE GENOMIC DNA]</scope>
    <source>
        <strain evidence="5 6">DSM 27406</strain>
    </source>
</reference>
<evidence type="ECO:0000256" key="2">
    <source>
        <dbReference type="ARBA" id="ARBA00023125"/>
    </source>
</evidence>
<dbReference type="PROSITE" id="PS01124">
    <property type="entry name" value="HTH_ARAC_FAMILY_2"/>
    <property type="match status" value="1"/>
</dbReference>
<keyword evidence="2" id="KW-0238">DNA-binding</keyword>
<evidence type="ECO:0000313" key="6">
    <source>
        <dbReference type="Proteomes" id="UP000184420"/>
    </source>
</evidence>
<dbReference type="InterPro" id="IPR053142">
    <property type="entry name" value="PchR_regulatory_protein"/>
</dbReference>
<evidence type="ECO:0000313" key="5">
    <source>
        <dbReference type="EMBL" id="SHL18360.1"/>
    </source>
</evidence>
<dbReference type="Pfam" id="PF12833">
    <property type="entry name" value="HTH_18"/>
    <property type="match status" value="1"/>
</dbReference>